<dbReference type="GO" id="GO:0005524">
    <property type="term" value="F:ATP binding"/>
    <property type="evidence" value="ECO:0007669"/>
    <property type="project" value="UniProtKB-KW"/>
</dbReference>
<evidence type="ECO:0000259" key="16">
    <source>
        <dbReference type="Pfam" id="PF20974"/>
    </source>
</evidence>
<dbReference type="Gene3D" id="2.40.240.10">
    <property type="entry name" value="Ribosomal Protein L25, Chain P"/>
    <property type="match status" value="2"/>
</dbReference>
<name>A0A1E3Q8X1_LIPST</name>
<evidence type="ECO:0000256" key="3">
    <source>
        <dbReference type="ARBA" id="ARBA00022598"/>
    </source>
</evidence>
<keyword evidence="7 10" id="KW-0030">Aminoacyl-tRNA synthetase</keyword>
<evidence type="ECO:0000313" key="18">
    <source>
        <dbReference type="Proteomes" id="UP000094385"/>
    </source>
</evidence>
<dbReference type="SUPFAM" id="SSF50715">
    <property type="entry name" value="Ribosomal protein L25-like"/>
    <property type="match status" value="1"/>
</dbReference>
<dbReference type="AlphaFoldDB" id="A0A1E3Q8X1"/>
<dbReference type="Pfam" id="PF20974">
    <property type="entry name" value="tRNA-synt_1c_C2"/>
    <property type="match status" value="1"/>
</dbReference>
<keyword evidence="18" id="KW-1185">Reference proteome</keyword>
<keyword evidence="6 10" id="KW-0648">Protein biosynthesis</keyword>
<feature type="compositionally biased region" description="Basic and acidic residues" evidence="11">
    <location>
        <begin position="183"/>
        <end position="193"/>
    </location>
</feature>
<dbReference type="InterPro" id="IPR004514">
    <property type="entry name" value="Gln-tRNA-synth"/>
</dbReference>
<dbReference type="FunFam" id="2.40.240.10:FF:000007">
    <property type="entry name" value="Glutamine--tRNA ligase"/>
    <property type="match status" value="1"/>
</dbReference>
<dbReference type="GO" id="GO:0005739">
    <property type="term" value="C:mitochondrion"/>
    <property type="evidence" value="ECO:0007669"/>
    <property type="project" value="EnsemblFungi"/>
</dbReference>
<organism evidence="17 18">
    <name type="scientific">Lipomyces starkeyi NRRL Y-11557</name>
    <dbReference type="NCBI Taxonomy" id="675824"/>
    <lineage>
        <taxon>Eukaryota</taxon>
        <taxon>Fungi</taxon>
        <taxon>Dikarya</taxon>
        <taxon>Ascomycota</taxon>
        <taxon>Saccharomycotina</taxon>
        <taxon>Lipomycetes</taxon>
        <taxon>Lipomycetales</taxon>
        <taxon>Lipomycetaceae</taxon>
        <taxon>Lipomyces</taxon>
    </lineage>
</organism>
<dbReference type="InterPro" id="IPR020059">
    <property type="entry name" value="Glu/Gln-tRNA-synth_Ib_codon-bd"/>
</dbReference>
<keyword evidence="4 10" id="KW-0547">Nucleotide-binding</keyword>
<accession>A0A1E3Q8X1</accession>
<dbReference type="GO" id="GO:0006425">
    <property type="term" value="P:glutaminyl-tRNA aminoacylation"/>
    <property type="evidence" value="ECO:0007669"/>
    <property type="project" value="EnsemblFungi"/>
</dbReference>
<sequence>MIDENEVASKLAILGLTDQKLNDVLKNKKLAFALASIVQESGAESALEDKSTASLLQSLGTATKDIPDTSVLAARSLVTDAVVTKKIKSNIQLEAAVAYIKLAGEKANSADLDIAAGVGQEVTPERIDEEVATYFAENSKSIAANRYKSVPSLMAGIKKLPGLKWAPPAEVKKAIDKELLEVLGPKDERDAPPKKTKKEKAAPDAAAVEEPKKARNMFTEGFLGDLHKPGGNPQIKPELMTGHLKATNGIVVTRFPPEPNGYLHIGHSKAIAVNFGYAKYHSGICYLRYDDTNPEAEEERYFTAILEIIKWLGFTPYKITYSSDHFQRLYDLGEELIRRDKGYVCFCTPEQVHENRGGDNGGARIPCKHRSTPIEQSLDEFRAMRDGKYNPGEATMRMKMDLEDPNPQMWDLVAYRVLNTPHHRTGDKWKVYPTYDFTHCLCDSFENISHSLCTTEFYLSRQSYEWLCDALEIYKPAQREYGRLNITGTIMSKRKIARLVKEGYVSDWDDPRLFTLVAIRRRGVPPEAILSFVNELGVTTTNSNIQVARFETSIRRYLEDHTPRLMLIPDPVLLILDNLPDDYVEEIALPYKPGSPELGEHNVPFTKRAYIDRSDFREQDSEDYFRLAPGKSVGLLKVPYTVRVTSFRKDESGKVTEIHAIYENDKKIKPKTYIQWVGESPAHNSPVRISEVRMFNRLFLSENPESNPDGFLADINPNSLELYKNAVIEVGFDDFRRKNVKEGGGPESMRFQALRVGYFCIDRETTEDNIILNRIVTLKEDAGKSSA</sequence>
<dbReference type="Gene3D" id="3.40.50.620">
    <property type="entry name" value="HUPs"/>
    <property type="match status" value="1"/>
</dbReference>
<evidence type="ECO:0000313" key="17">
    <source>
        <dbReference type="EMBL" id="ODQ74106.1"/>
    </source>
</evidence>
<dbReference type="Gene3D" id="1.10.10.2420">
    <property type="match status" value="1"/>
</dbReference>
<keyword evidence="5 10" id="KW-0067">ATP-binding</keyword>
<proteinExistence type="inferred from homology"/>
<evidence type="ECO:0000256" key="7">
    <source>
        <dbReference type="ARBA" id="ARBA00023146"/>
    </source>
</evidence>
<evidence type="ECO:0000259" key="15">
    <source>
        <dbReference type="Pfam" id="PF04558"/>
    </source>
</evidence>
<feature type="domain" description="Glutamyl/glutaminyl-tRNA synthetase class Ib catalytic" evidence="12">
    <location>
        <begin position="251"/>
        <end position="559"/>
    </location>
</feature>
<dbReference type="GO" id="GO:0005829">
    <property type="term" value="C:cytosol"/>
    <property type="evidence" value="ECO:0007669"/>
    <property type="project" value="EnsemblFungi"/>
</dbReference>
<dbReference type="EC" id="6.1.1.18" evidence="2"/>
<dbReference type="InterPro" id="IPR011035">
    <property type="entry name" value="Ribosomal_bL25/Gln-tRNA_synth"/>
</dbReference>
<dbReference type="Pfam" id="PF04558">
    <property type="entry name" value="tRNA_synt_1c_R1"/>
    <property type="match status" value="1"/>
</dbReference>
<dbReference type="PROSITE" id="PS00178">
    <property type="entry name" value="AA_TRNA_LIGASE_I"/>
    <property type="match status" value="1"/>
</dbReference>
<dbReference type="GO" id="GO:1990825">
    <property type="term" value="F:sequence-specific mRNA binding"/>
    <property type="evidence" value="ECO:0007669"/>
    <property type="project" value="EnsemblFungi"/>
</dbReference>
<feature type="region of interest" description="Disordered" evidence="11">
    <location>
        <begin position="183"/>
        <end position="210"/>
    </location>
</feature>
<dbReference type="STRING" id="675824.A0A1E3Q8X1"/>
<dbReference type="FunFam" id="1.10.10.2420:FF:000001">
    <property type="entry name" value="Glutamine--tRNA ligase cytoplasmic"/>
    <property type="match status" value="1"/>
</dbReference>
<keyword evidence="3 10" id="KW-0436">Ligase</keyword>
<dbReference type="InterPro" id="IPR007639">
    <property type="entry name" value="Gln-tRNA-synth_Ib_RNA-bd_N"/>
</dbReference>
<dbReference type="InterPro" id="IPR042559">
    <property type="entry name" value="Gln-tRNA-synth_Ib_RNA-bd_N_2"/>
</dbReference>
<evidence type="ECO:0000256" key="2">
    <source>
        <dbReference type="ARBA" id="ARBA00012836"/>
    </source>
</evidence>
<dbReference type="InterPro" id="IPR050132">
    <property type="entry name" value="Gln/Glu-tRNA_Ligase"/>
</dbReference>
<evidence type="ECO:0000256" key="1">
    <source>
        <dbReference type="ARBA" id="ARBA00005594"/>
    </source>
</evidence>
<evidence type="ECO:0000256" key="11">
    <source>
        <dbReference type="SAM" id="MobiDB-lite"/>
    </source>
</evidence>
<dbReference type="EMBL" id="KV454292">
    <property type="protein sequence ID" value="ODQ74106.1"/>
    <property type="molecule type" value="Genomic_DNA"/>
</dbReference>
<dbReference type="PANTHER" id="PTHR43097">
    <property type="entry name" value="GLUTAMINE-TRNA LIGASE"/>
    <property type="match status" value="1"/>
</dbReference>
<evidence type="ECO:0000256" key="10">
    <source>
        <dbReference type="RuleBase" id="RU363037"/>
    </source>
</evidence>
<dbReference type="InterPro" id="IPR042558">
    <property type="entry name" value="Gln-tRNA-synth_Ib_RNA-bd_N_1"/>
</dbReference>
<dbReference type="GO" id="GO:0004819">
    <property type="term" value="F:glutamine-tRNA ligase activity"/>
    <property type="evidence" value="ECO:0007669"/>
    <property type="project" value="UniProtKB-EC"/>
</dbReference>
<feature type="domain" description="Glutaminyl-tRNA synthetase class Ib non-specific RNA-binding" evidence="14">
    <location>
        <begin position="171"/>
        <end position="243"/>
    </location>
</feature>
<comment type="similarity">
    <text evidence="1 10">Belongs to the class-I aminoacyl-tRNA synthetase family.</text>
</comment>
<dbReference type="InterPro" id="IPR007638">
    <property type="entry name" value="Gln-tRNA-synth_Ib_RNA-bd_2"/>
</dbReference>
<dbReference type="FunFam" id="3.40.50.620:FF:000183">
    <property type="entry name" value="Glutaminyl-tRNA synthetase"/>
    <property type="match status" value="1"/>
</dbReference>
<evidence type="ECO:0000256" key="6">
    <source>
        <dbReference type="ARBA" id="ARBA00022917"/>
    </source>
</evidence>
<evidence type="ECO:0000259" key="12">
    <source>
        <dbReference type="Pfam" id="PF00749"/>
    </source>
</evidence>
<dbReference type="Pfam" id="PF04557">
    <property type="entry name" value="tRNA_synt_1c_R2"/>
    <property type="match status" value="1"/>
</dbReference>
<evidence type="ECO:0000259" key="14">
    <source>
        <dbReference type="Pfam" id="PF04557"/>
    </source>
</evidence>
<dbReference type="Pfam" id="PF00749">
    <property type="entry name" value="tRNA-synt_1c"/>
    <property type="match status" value="1"/>
</dbReference>
<evidence type="ECO:0000256" key="4">
    <source>
        <dbReference type="ARBA" id="ARBA00022741"/>
    </source>
</evidence>
<dbReference type="NCBIfam" id="TIGR00440">
    <property type="entry name" value="glnS"/>
    <property type="match status" value="1"/>
</dbReference>
<protein>
    <recommendedName>
        <fullName evidence="2">glutamine--tRNA ligase</fullName>
        <ecNumber evidence="2">6.1.1.18</ecNumber>
    </recommendedName>
    <alternativeName>
        <fullName evidence="8">Glutaminyl-tRNA synthetase</fullName>
    </alternativeName>
</protein>
<feature type="domain" description="Glutaminyl-tRNA synthetase class Ib non-specific RNA-binding" evidence="15">
    <location>
        <begin position="6"/>
        <end position="168"/>
    </location>
</feature>
<evidence type="ECO:0000259" key="13">
    <source>
        <dbReference type="Pfam" id="PF03950"/>
    </source>
</evidence>
<dbReference type="PRINTS" id="PR00987">
    <property type="entry name" value="TRNASYNTHGLU"/>
</dbReference>
<dbReference type="CDD" id="cd00807">
    <property type="entry name" value="GlnRS_core"/>
    <property type="match status" value="1"/>
</dbReference>
<dbReference type="OrthoDB" id="10250478at2759"/>
<comment type="catalytic activity">
    <reaction evidence="9">
        <text>tRNA(Gln) + L-glutamine + ATP = L-glutaminyl-tRNA(Gln) + AMP + diphosphate</text>
        <dbReference type="Rhea" id="RHEA:20121"/>
        <dbReference type="Rhea" id="RHEA-COMP:9662"/>
        <dbReference type="Rhea" id="RHEA-COMP:9681"/>
        <dbReference type="ChEBI" id="CHEBI:30616"/>
        <dbReference type="ChEBI" id="CHEBI:33019"/>
        <dbReference type="ChEBI" id="CHEBI:58359"/>
        <dbReference type="ChEBI" id="CHEBI:78442"/>
        <dbReference type="ChEBI" id="CHEBI:78521"/>
        <dbReference type="ChEBI" id="CHEBI:456215"/>
        <dbReference type="EC" id="6.1.1.18"/>
    </reaction>
</comment>
<reference evidence="17 18" key="1">
    <citation type="journal article" date="2016" name="Proc. Natl. Acad. Sci. U.S.A.">
        <title>Comparative genomics of biotechnologically important yeasts.</title>
        <authorList>
            <person name="Riley R."/>
            <person name="Haridas S."/>
            <person name="Wolfe K.H."/>
            <person name="Lopes M.R."/>
            <person name="Hittinger C.T."/>
            <person name="Goeker M."/>
            <person name="Salamov A.A."/>
            <person name="Wisecaver J.H."/>
            <person name="Long T.M."/>
            <person name="Calvey C.H."/>
            <person name="Aerts A.L."/>
            <person name="Barry K.W."/>
            <person name="Choi C."/>
            <person name="Clum A."/>
            <person name="Coughlan A.Y."/>
            <person name="Deshpande S."/>
            <person name="Douglass A.P."/>
            <person name="Hanson S.J."/>
            <person name="Klenk H.-P."/>
            <person name="LaButti K.M."/>
            <person name="Lapidus A."/>
            <person name="Lindquist E.A."/>
            <person name="Lipzen A.M."/>
            <person name="Meier-Kolthoff J.P."/>
            <person name="Ohm R.A."/>
            <person name="Otillar R.P."/>
            <person name="Pangilinan J.L."/>
            <person name="Peng Y."/>
            <person name="Rokas A."/>
            <person name="Rosa C.A."/>
            <person name="Scheuner C."/>
            <person name="Sibirny A.A."/>
            <person name="Slot J.C."/>
            <person name="Stielow J.B."/>
            <person name="Sun H."/>
            <person name="Kurtzman C.P."/>
            <person name="Blackwell M."/>
            <person name="Grigoriev I.V."/>
            <person name="Jeffries T.W."/>
        </authorList>
    </citation>
    <scope>NUCLEOTIDE SEQUENCE [LARGE SCALE GENOMIC DNA]</scope>
    <source>
        <strain evidence="17 18">NRRL Y-11557</strain>
    </source>
</reference>
<dbReference type="InterPro" id="IPR049437">
    <property type="entry name" value="tRNA-synt_1c_C2"/>
</dbReference>
<dbReference type="Pfam" id="PF03950">
    <property type="entry name" value="tRNA-synt_1c_C"/>
    <property type="match status" value="1"/>
</dbReference>
<dbReference type="Gene3D" id="1.10.8.1290">
    <property type="entry name" value="Glutaminyl-tRNA synthetase, non-specific RNA binding region part 1, domain 1"/>
    <property type="match status" value="1"/>
</dbReference>
<dbReference type="InterPro" id="IPR020058">
    <property type="entry name" value="Glu/Gln-tRNA-synth_Ib_cat-dom"/>
</dbReference>
<feature type="domain" description="Glutamyl/glutaminyl-tRNA synthetase class Ib anti-codon binding" evidence="13">
    <location>
        <begin position="563"/>
        <end position="663"/>
    </location>
</feature>
<dbReference type="InterPro" id="IPR001412">
    <property type="entry name" value="aa-tRNA-synth_I_CS"/>
</dbReference>
<evidence type="ECO:0000256" key="9">
    <source>
        <dbReference type="ARBA" id="ARBA00048270"/>
    </source>
</evidence>
<dbReference type="InterPro" id="IPR014729">
    <property type="entry name" value="Rossmann-like_a/b/a_fold"/>
</dbReference>
<evidence type="ECO:0000256" key="8">
    <source>
        <dbReference type="ARBA" id="ARBA00030466"/>
    </source>
</evidence>
<feature type="domain" description="tRNA synthetases class I (E and Q) anti-codon binding" evidence="16">
    <location>
        <begin position="674"/>
        <end position="762"/>
    </location>
</feature>
<dbReference type="Proteomes" id="UP000094385">
    <property type="component" value="Unassembled WGS sequence"/>
</dbReference>
<evidence type="ECO:0000256" key="5">
    <source>
        <dbReference type="ARBA" id="ARBA00022840"/>
    </source>
</evidence>
<dbReference type="PANTHER" id="PTHR43097:SF4">
    <property type="entry name" value="GLUTAMINE--TRNA LIGASE"/>
    <property type="match status" value="1"/>
</dbReference>
<dbReference type="InterPro" id="IPR000924">
    <property type="entry name" value="Glu/Gln-tRNA-synth"/>
</dbReference>
<dbReference type="SUPFAM" id="SSF52374">
    <property type="entry name" value="Nucleotidylyl transferase"/>
    <property type="match status" value="1"/>
</dbReference>
<dbReference type="InterPro" id="IPR020056">
    <property type="entry name" value="Rbsml_bL25/Gln-tRNA_synth_N"/>
</dbReference>
<gene>
    <name evidence="17" type="ORF">LIPSTDRAFT_2110</name>
</gene>